<evidence type="ECO:0000256" key="3">
    <source>
        <dbReference type="PROSITE-ProRule" id="PRU00023"/>
    </source>
</evidence>
<evidence type="ECO:0000313" key="5">
    <source>
        <dbReference type="Proteomes" id="UP000799424"/>
    </source>
</evidence>
<organism evidence="4 5">
    <name type="scientific">Ophiobolus disseminans</name>
    <dbReference type="NCBI Taxonomy" id="1469910"/>
    <lineage>
        <taxon>Eukaryota</taxon>
        <taxon>Fungi</taxon>
        <taxon>Dikarya</taxon>
        <taxon>Ascomycota</taxon>
        <taxon>Pezizomycotina</taxon>
        <taxon>Dothideomycetes</taxon>
        <taxon>Pleosporomycetidae</taxon>
        <taxon>Pleosporales</taxon>
        <taxon>Pleosporineae</taxon>
        <taxon>Phaeosphaeriaceae</taxon>
        <taxon>Ophiobolus</taxon>
    </lineage>
</organism>
<reference evidence="4" key="1">
    <citation type="journal article" date="2020" name="Stud. Mycol.">
        <title>101 Dothideomycetes genomes: a test case for predicting lifestyles and emergence of pathogens.</title>
        <authorList>
            <person name="Haridas S."/>
            <person name="Albert R."/>
            <person name="Binder M."/>
            <person name="Bloem J."/>
            <person name="Labutti K."/>
            <person name="Salamov A."/>
            <person name="Andreopoulos B."/>
            <person name="Baker S."/>
            <person name="Barry K."/>
            <person name="Bills G."/>
            <person name="Bluhm B."/>
            <person name="Cannon C."/>
            <person name="Castanera R."/>
            <person name="Culley D."/>
            <person name="Daum C."/>
            <person name="Ezra D."/>
            <person name="Gonzalez J."/>
            <person name="Henrissat B."/>
            <person name="Kuo A."/>
            <person name="Liang C."/>
            <person name="Lipzen A."/>
            <person name="Lutzoni F."/>
            <person name="Magnuson J."/>
            <person name="Mondo S."/>
            <person name="Nolan M."/>
            <person name="Ohm R."/>
            <person name="Pangilinan J."/>
            <person name="Park H.-J."/>
            <person name="Ramirez L."/>
            <person name="Alfaro M."/>
            <person name="Sun H."/>
            <person name="Tritt A."/>
            <person name="Yoshinaga Y."/>
            <person name="Zwiers L.-H."/>
            <person name="Turgeon B."/>
            <person name="Goodwin S."/>
            <person name="Spatafora J."/>
            <person name="Crous P."/>
            <person name="Grigoriev I."/>
        </authorList>
    </citation>
    <scope>NUCLEOTIDE SEQUENCE</scope>
    <source>
        <strain evidence="4">CBS 113818</strain>
    </source>
</reference>
<name>A0A6A6ZUW7_9PLEO</name>
<dbReference type="Pfam" id="PF12796">
    <property type="entry name" value="Ank_2"/>
    <property type="match status" value="1"/>
</dbReference>
<dbReference type="Gene3D" id="1.25.40.20">
    <property type="entry name" value="Ankyrin repeat-containing domain"/>
    <property type="match status" value="1"/>
</dbReference>
<keyword evidence="2 3" id="KW-0040">ANK repeat</keyword>
<evidence type="ECO:0000256" key="2">
    <source>
        <dbReference type="ARBA" id="ARBA00023043"/>
    </source>
</evidence>
<dbReference type="PANTHER" id="PTHR24171:SF8">
    <property type="entry name" value="BRCA1-ASSOCIATED RING DOMAIN PROTEIN 1"/>
    <property type="match status" value="1"/>
</dbReference>
<gene>
    <name evidence="4" type="ORF">CC86DRAFT_371837</name>
</gene>
<dbReference type="PROSITE" id="PS50297">
    <property type="entry name" value="ANK_REP_REGION"/>
    <property type="match status" value="2"/>
</dbReference>
<sequence length="88" mass="9025">MELAAALGDVSIAGDLILMGAPINAGEEVTPLGAAVKSRNTEVMKMLLKRGASPSARSTTGITPLQAAIEIEDYDTVRLLISCGANLA</sequence>
<keyword evidence="1" id="KW-0677">Repeat</keyword>
<dbReference type="PROSITE" id="PS50088">
    <property type="entry name" value="ANK_REPEAT"/>
    <property type="match status" value="2"/>
</dbReference>
<dbReference type="AlphaFoldDB" id="A0A6A6ZUW7"/>
<feature type="repeat" description="ANK" evidence="3">
    <location>
        <begin position="60"/>
        <end position="88"/>
    </location>
</feature>
<dbReference type="InterPro" id="IPR002110">
    <property type="entry name" value="Ankyrin_rpt"/>
</dbReference>
<feature type="repeat" description="ANK" evidence="3">
    <location>
        <begin position="27"/>
        <end position="59"/>
    </location>
</feature>
<dbReference type="InterPro" id="IPR036770">
    <property type="entry name" value="Ankyrin_rpt-contain_sf"/>
</dbReference>
<dbReference type="Proteomes" id="UP000799424">
    <property type="component" value="Unassembled WGS sequence"/>
</dbReference>
<keyword evidence="5" id="KW-1185">Reference proteome</keyword>
<dbReference type="GO" id="GO:0085020">
    <property type="term" value="P:protein K6-linked ubiquitination"/>
    <property type="evidence" value="ECO:0007669"/>
    <property type="project" value="TreeGrafter"/>
</dbReference>
<dbReference type="SUPFAM" id="SSF48403">
    <property type="entry name" value="Ankyrin repeat"/>
    <property type="match status" value="1"/>
</dbReference>
<protein>
    <submittedName>
        <fullName evidence="4">Uncharacterized protein</fullName>
    </submittedName>
</protein>
<evidence type="ECO:0000256" key="1">
    <source>
        <dbReference type="ARBA" id="ARBA00022737"/>
    </source>
</evidence>
<dbReference type="OrthoDB" id="539213at2759"/>
<accession>A0A6A6ZUW7</accession>
<evidence type="ECO:0000313" key="4">
    <source>
        <dbReference type="EMBL" id="KAF2824538.1"/>
    </source>
</evidence>
<dbReference type="SMART" id="SM00248">
    <property type="entry name" value="ANK"/>
    <property type="match status" value="2"/>
</dbReference>
<dbReference type="PANTHER" id="PTHR24171">
    <property type="entry name" value="ANKYRIN REPEAT DOMAIN-CONTAINING PROTEIN 39-RELATED"/>
    <property type="match status" value="1"/>
</dbReference>
<dbReference type="EMBL" id="MU006230">
    <property type="protein sequence ID" value="KAF2824538.1"/>
    <property type="molecule type" value="Genomic_DNA"/>
</dbReference>
<proteinExistence type="predicted"/>
<feature type="non-terminal residue" evidence="4">
    <location>
        <position position="88"/>
    </location>
</feature>
<dbReference type="GO" id="GO:0004842">
    <property type="term" value="F:ubiquitin-protein transferase activity"/>
    <property type="evidence" value="ECO:0007669"/>
    <property type="project" value="TreeGrafter"/>
</dbReference>